<dbReference type="Pfam" id="PF11575">
    <property type="entry name" value="FhuF_C"/>
    <property type="match status" value="1"/>
</dbReference>
<feature type="domain" description="Ferric siderophore reductase C-terminal" evidence="1">
    <location>
        <begin position="219"/>
        <end position="239"/>
    </location>
</feature>
<protein>
    <submittedName>
        <fullName evidence="2">(2Fe-2S)-binding protein</fullName>
    </submittedName>
</protein>
<evidence type="ECO:0000259" key="1">
    <source>
        <dbReference type="Pfam" id="PF11575"/>
    </source>
</evidence>
<sequence length="257" mass="26878">MPDGHADAAARAYAAARTLLGDFAHTVDLGTAVLPGTVTTDPQWLAGRVSDTGRRWDCSDPRVNGTLWWYSASSTLVAGPVAMLLATGHAPDPDPARLRCVLREDGYLGAVRSSRLLPGRDAFARALVSALSAIIAPLARVSGAPERALWAVASDSIANRALDAGRAAHRVDDGCTLAAALSRPPLLPPRFVDVDPTGSVTAAAPGSPEPADGRRFVRRSSCCLIYRATDSGKCTSCPRRSPADRAAALGRYVAAQE</sequence>
<dbReference type="GeneID" id="83623551"/>
<evidence type="ECO:0000313" key="3">
    <source>
        <dbReference type="Proteomes" id="UP001163947"/>
    </source>
</evidence>
<dbReference type="RefSeq" id="WP_263507856.1">
    <property type="nucleotide sequence ID" value="NZ_CP106982.1"/>
</dbReference>
<accession>A0AA46SD70</accession>
<dbReference type="InterPro" id="IPR024726">
    <property type="entry name" value="FhuF_C"/>
</dbReference>
<dbReference type="EMBL" id="CP106982">
    <property type="protein sequence ID" value="UYF93469.1"/>
    <property type="molecule type" value="Genomic_DNA"/>
</dbReference>
<dbReference type="AlphaFoldDB" id="A0AA46SD70"/>
<gene>
    <name evidence="2" type="ORF">OCS65_24015</name>
</gene>
<reference evidence="2" key="1">
    <citation type="submission" date="2022-09" db="EMBL/GenBank/DDBJ databases">
        <title>The genome sequence of Rhodococcus aetherivorans N1.</title>
        <authorList>
            <person name="Jiang W."/>
        </authorList>
    </citation>
    <scope>NUCLEOTIDE SEQUENCE</scope>
    <source>
        <strain evidence="2">N1</strain>
    </source>
</reference>
<evidence type="ECO:0000313" key="2">
    <source>
        <dbReference type="EMBL" id="UYF93469.1"/>
    </source>
</evidence>
<proteinExistence type="predicted"/>
<organism evidence="2 3">
    <name type="scientific">Rhodococcus aetherivorans</name>
    <dbReference type="NCBI Taxonomy" id="191292"/>
    <lineage>
        <taxon>Bacteria</taxon>
        <taxon>Bacillati</taxon>
        <taxon>Actinomycetota</taxon>
        <taxon>Actinomycetes</taxon>
        <taxon>Mycobacteriales</taxon>
        <taxon>Nocardiaceae</taxon>
        <taxon>Rhodococcus</taxon>
    </lineage>
</organism>
<name>A0AA46SD70_9NOCA</name>
<dbReference type="GO" id="GO:0051537">
    <property type="term" value="F:2 iron, 2 sulfur cluster binding"/>
    <property type="evidence" value="ECO:0007669"/>
    <property type="project" value="InterPro"/>
</dbReference>
<dbReference type="Proteomes" id="UP001163947">
    <property type="component" value="Chromosome"/>
</dbReference>